<evidence type="ECO:0000313" key="2">
    <source>
        <dbReference type="EMBL" id="HAN23908.1"/>
    </source>
</evidence>
<dbReference type="AlphaFoldDB" id="A0A3C1KBK9"/>
<comment type="caution">
    <text evidence="2">The sequence shown here is derived from an EMBL/GenBank/DDBJ whole genome shotgun (WGS) entry which is preliminary data.</text>
</comment>
<dbReference type="GO" id="GO:0051301">
    <property type="term" value="P:cell division"/>
    <property type="evidence" value="ECO:0007669"/>
    <property type="project" value="UniProtKB-KW"/>
</dbReference>
<feature type="region of interest" description="Disordered" evidence="1">
    <location>
        <begin position="1"/>
        <end position="67"/>
    </location>
</feature>
<name>A0A3C1KBK9_9MICO</name>
<sequence>EPSPRLEPVLGSARAAAPAVPAAAAATDEPRDDEASFAVPVHAGISDPAPYDSAFGEDDLDIPDFLK</sequence>
<proteinExistence type="predicted"/>
<keyword evidence="2" id="KW-0131">Cell cycle</keyword>
<reference evidence="2 3" key="1">
    <citation type="journal article" date="2018" name="Nat. Biotechnol.">
        <title>A standardized bacterial taxonomy based on genome phylogeny substantially revises the tree of life.</title>
        <authorList>
            <person name="Parks D.H."/>
            <person name="Chuvochina M."/>
            <person name="Waite D.W."/>
            <person name="Rinke C."/>
            <person name="Skarshewski A."/>
            <person name="Chaumeil P.A."/>
            <person name="Hugenholtz P."/>
        </authorList>
    </citation>
    <scope>NUCLEOTIDE SEQUENCE [LARGE SCALE GENOMIC DNA]</scope>
    <source>
        <strain evidence="2">UBA9152</strain>
    </source>
</reference>
<dbReference type="EMBL" id="DMNG01000082">
    <property type="protein sequence ID" value="HAN23908.1"/>
    <property type="molecule type" value="Genomic_DNA"/>
</dbReference>
<gene>
    <name evidence="2" type="ORF">DCP95_04965</name>
</gene>
<protein>
    <submittedName>
        <fullName evidence="2">Cell division protein FtsZ</fullName>
    </submittedName>
</protein>
<feature type="non-terminal residue" evidence="2">
    <location>
        <position position="1"/>
    </location>
</feature>
<keyword evidence="2" id="KW-0132">Cell division</keyword>
<feature type="compositionally biased region" description="Acidic residues" evidence="1">
    <location>
        <begin position="55"/>
        <end position="67"/>
    </location>
</feature>
<accession>A0A3C1KBK9</accession>
<feature type="compositionally biased region" description="Low complexity" evidence="1">
    <location>
        <begin position="13"/>
        <end position="27"/>
    </location>
</feature>
<evidence type="ECO:0000313" key="3">
    <source>
        <dbReference type="Proteomes" id="UP000257479"/>
    </source>
</evidence>
<organism evidence="2 3">
    <name type="scientific">Microbacterium ginsengisoli</name>
    <dbReference type="NCBI Taxonomy" id="400772"/>
    <lineage>
        <taxon>Bacteria</taxon>
        <taxon>Bacillati</taxon>
        <taxon>Actinomycetota</taxon>
        <taxon>Actinomycetes</taxon>
        <taxon>Micrococcales</taxon>
        <taxon>Microbacteriaceae</taxon>
        <taxon>Microbacterium</taxon>
    </lineage>
</organism>
<dbReference type="Proteomes" id="UP000257479">
    <property type="component" value="Unassembled WGS sequence"/>
</dbReference>
<evidence type="ECO:0000256" key="1">
    <source>
        <dbReference type="SAM" id="MobiDB-lite"/>
    </source>
</evidence>